<dbReference type="PROSITE" id="PS00061">
    <property type="entry name" value="ADH_SHORT"/>
    <property type="match status" value="1"/>
</dbReference>
<dbReference type="PRINTS" id="PR00081">
    <property type="entry name" value="GDHRDH"/>
</dbReference>
<proteinExistence type="inferred from homology"/>
<sequence>MSVARDQLRFRAPPSMQLSDGSAASKTAPPQPTTNLSPADRARARFAIAGNAIITGGAGDIGSVACRALLEHGLHGLAIFDLHPDAGATTVSALQADFPEAKITFTKVDVTDAETVSHAVAQAERDVGPVTVCLCFAGIAFSTHALEMTPEQWRKMLEVNTTGAFLVAQAVAKCMVARESGGSIILMASISAHMTNFPQPQVHYNAAKAAILSMKKSLAAEWARYGIRVNSISPGYMDTILNEGDGLAEQRGIWMQRNPYGRMGQPEELTGAIVLLASQAGNYITGADILIDGGISVF</sequence>
<dbReference type="InterPro" id="IPR036291">
    <property type="entry name" value="NAD(P)-bd_dom_sf"/>
</dbReference>
<dbReference type="EC" id="1.1.1.250" evidence="5"/>
<keyword evidence="9" id="KW-1185">Reference proteome</keyword>
<evidence type="ECO:0000256" key="2">
    <source>
        <dbReference type="ARBA" id="ARBA00022857"/>
    </source>
</evidence>
<dbReference type="InterPro" id="IPR002347">
    <property type="entry name" value="SDR_fam"/>
</dbReference>
<dbReference type="SUPFAM" id="SSF51735">
    <property type="entry name" value="NAD(P)-binding Rossmann-fold domains"/>
    <property type="match status" value="1"/>
</dbReference>
<gene>
    <name evidence="8" type="ORF">CCUS01_07152</name>
</gene>
<keyword evidence="3" id="KW-0560">Oxidoreductase</keyword>
<organism evidence="8 9">
    <name type="scientific">Colletotrichum cuscutae</name>
    <dbReference type="NCBI Taxonomy" id="1209917"/>
    <lineage>
        <taxon>Eukaryota</taxon>
        <taxon>Fungi</taxon>
        <taxon>Dikarya</taxon>
        <taxon>Ascomycota</taxon>
        <taxon>Pezizomycotina</taxon>
        <taxon>Sordariomycetes</taxon>
        <taxon>Hypocreomycetidae</taxon>
        <taxon>Glomerellales</taxon>
        <taxon>Glomerellaceae</taxon>
        <taxon>Colletotrichum</taxon>
        <taxon>Colletotrichum acutatum species complex</taxon>
    </lineage>
</organism>
<name>A0AAI9V1D5_9PEZI</name>
<dbReference type="PANTHER" id="PTHR42760:SF115">
    <property type="entry name" value="3-OXOACYL-[ACYL-CARRIER-PROTEIN] REDUCTASE FABG"/>
    <property type="match status" value="1"/>
</dbReference>
<dbReference type="GO" id="GO:0047038">
    <property type="term" value="F:D-arabinitol 2-dehydrogenase activity"/>
    <property type="evidence" value="ECO:0007669"/>
    <property type="project" value="UniProtKB-EC"/>
</dbReference>
<evidence type="ECO:0000313" key="8">
    <source>
        <dbReference type="EMBL" id="KAK1467621.1"/>
    </source>
</evidence>
<reference evidence="8" key="1">
    <citation type="submission" date="2016-11" db="EMBL/GenBank/DDBJ databases">
        <title>The genome sequence of Colletotrichum cuscutae.</title>
        <authorList>
            <person name="Baroncelli R."/>
        </authorList>
    </citation>
    <scope>NUCLEOTIDE SEQUENCE</scope>
    <source>
        <strain evidence="8">IMI 304802</strain>
    </source>
</reference>
<dbReference type="GO" id="GO:0005975">
    <property type="term" value="P:carbohydrate metabolic process"/>
    <property type="evidence" value="ECO:0007669"/>
    <property type="project" value="UniProtKB-ARBA"/>
</dbReference>
<evidence type="ECO:0000256" key="3">
    <source>
        <dbReference type="ARBA" id="ARBA00023002"/>
    </source>
</evidence>
<comment type="caution">
    <text evidence="8">The sequence shown here is derived from an EMBL/GenBank/DDBJ whole genome shotgun (WGS) entry which is preliminary data.</text>
</comment>
<dbReference type="Gene3D" id="3.40.50.720">
    <property type="entry name" value="NAD(P)-binding Rossmann-like Domain"/>
    <property type="match status" value="1"/>
</dbReference>
<accession>A0AAI9V1D5</accession>
<evidence type="ECO:0000256" key="1">
    <source>
        <dbReference type="ARBA" id="ARBA00006484"/>
    </source>
</evidence>
<comment type="similarity">
    <text evidence="1">Belongs to the short-chain dehydrogenases/reductases (SDR) family.</text>
</comment>
<evidence type="ECO:0000256" key="5">
    <source>
        <dbReference type="ARBA" id="ARBA00066831"/>
    </source>
</evidence>
<comment type="pathway">
    <text evidence="4">Carbohydrate metabolism; D-arabinitol metabolism.</text>
</comment>
<evidence type="ECO:0000256" key="6">
    <source>
        <dbReference type="ARBA" id="ARBA00070881"/>
    </source>
</evidence>
<evidence type="ECO:0000256" key="7">
    <source>
        <dbReference type="SAM" id="MobiDB-lite"/>
    </source>
</evidence>
<dbReference type="Proteomes" id="UP001239213">
    <property type="component" value="Unassembled WGS sequence"/>
</dbReference>
<dbReference type="AlphaFoldDB" id="A0AAI9V1D5"/>
<keyword evidence="2" id="KW-0521">NADP</keyword>
<feature type="compositionally biased region" description="Polar residues" evidence="7">
    <location>
        <begin position="16"/>
        <end position="25"/>
    </location>
</feature>
<dbReference type="FunFam" id="3.40.50.720:FF:000240">
    <property type="entry name" value="SDR family oxidoreductase"/>
    <property type="match status" value="1"/>
</dbReference>
<dbReference type="PRINTS" id="PR00080">
    <property type="entry name" value="SDRFAMILY"/>
</dbReference>
<evidence type="ECO:0000313" key="9">
    <source>
        <dbReference type="Proteomes" id="UP001239213"/>
    </source>
</evidence>
<feature type="region of interest" description="Disordered" evidence="7">
    <location>
        <begin position="1"/>
        <end position="38"/>
    </location>
</feature>
<dbReference type="Pfam" id="PF13561">
    <property type="entry name" value="adh_short_C2"/>
    <property type="match status" value="1"/>
</dbReference>
<dbReference type="PANTHER" id="PTHR42760">
    <property type="entry name" value="SHORT-CHAIN DEHYDROGENASES/REDUCTASES FAMILY MEMBER"/>
    <property type="match status" value="1"/>
</dbReference>
<protein>
    <recommendedName>
        <fullName evidence="6">D-arabinitol 2-dehydrogenase [ribulose-forming]</fullName>
        <ecNumber evidence="5">1.1.1.250</ecNumber>
    </recommendedName>
</protein>
<dbReference type="InterPro" id="IPR020904">
    <property type="entry name" value="Sc_DH/Rdtase_CS"/>
</dbReference>
<dbReference type="EMBL" id="MPDP01000257">
    <property type="protein sequence ID" value="KAK1467621.1"/>
    <property type="molecule type" value="Genomic_DNA"/>
</dbReference>
<evidence type="ECO:0000256" key="4">
    <source>
        <dbReference type="ARBA" id="ARBA00060719"/>
    </source>
</evidence>